<name>A0ABV0MSN0_9TELE</name>
<protein>
    <submittedName>
        <fullName evidence="1">Uncharacterized protein</fullName>
    </submittedName>
</protein>
<comment type="caution">
    <text evidence="1">The sequence shown here is derived from an EMBL/GenBank/DDBJ whole genome shotgun (WGS) entry which is preliminary data.</text>
</comment>
<evidence type="ECO:0000313" key="2">
    <source>
        <dbReference type="Proteomes" id="UP001476798"/>
    </source>
</evidence>
<dbReference type="Proteomes" id="UP001476798">
    <property type="component" value="Unassembled WGS sequence"/>
</dbReference>
<reference evidence="1 2" key="1">
    <citation type="submission" date="2021-06" db="EMBL/GenBank/DDBJ databases">
        <authorList>
            <person name="Palmer J.M."/>
        </authorList>
    </citation>
    <scope>NUCLEOTIDE SEQUENCE [LARGE SCALE GENOMIC DNA]</scope>
    <source>
        <strain evidence="1 2">GA_2019</strain>
        <tissue evidence="1">Muscle</tissue>
    </source>
</reference>
<keyword evidence="2" id="KW-1185">Reference proteome</keyword>
<organism evidence="1 2">
    <name type="scientific">Goodea atripinnis</name>
    <dbReference type="NCBI Taxonomy" id="208336"/>
    <lineage>
        <taxon>Eukaryota</taxon>
        <taxon>Metazoa</taxon>
        <taxon>Chordata</taxon>
        <taxon>Craniata</taxon>
        <taxon>Vertebrata</taxon>
        <taxon>Euteleostomi</taxon>
        <taxon>Actinopterygii</taxon>
        <taxon>Neopterygii</taxon>
        <taxon>Teleostei</taxon>
        <taxon>Neoteleostei</taxon>
        <taxon>Acanthomorphata</taxon>
        <taxon>Ovalentaria</taxon>
        <taxon>Atherinomorphae</taxon>
        <taxon>Cyprinodontiformes</taxon>
        <taxon>Goodeidae</taxon>
        <taxon>Goodea</taxon>
    </lineage>
</organism>
<evidence type="ECO:0000313" key="1">
    <source>
        <dbReference type="EMBL" id="MEQ2162108.1"/>
    </source>
</evidence>
<accession>A0ABV0MSN0</accession>
<gene>
    <name evidence="1" type="ORF">GOODEAATRI_016418</name>
</gene>
<dbReference type="EMBL" id="JAHRIO010011263">
    <property type="protein sequence ID" value="MEQ2162108.1"/>
    <property type="molecule type" value="Genomic_DNA"/>
</dbReference>
<proteinExistence type="predicted"/>
<sequence length="103" mass="11557">MYGSTRTYTMMDEYQELNEGLGEGVSFRARLLINLGVEILDPSSPDITSSTEVQVEGVPNISEEDGLNDVHEIIKTEKAYPERRLRGVLEELSQGCRSICFQT</sequence>